<gene>
    <name evidence="1" type="ORF">NC653_021196</name>
</gene>
<sequence>MDLIKQRTWGLFQCMEQKLQKVEQMVGQNLSRRNYSR</sequence>
<organism evidence="1 2">
    <name type="scientific">Populus alba x Populus x berolinensis</name>
    <dbReference type="NCBI Taxonomy" id="444605"/>
    <lineage>
        <taxon>Eukaryota</taxon>
        <taxon>Viridiplantae</taxon>
        <taxon>Streptophyta</taxon>
        <taxon>Embryophyta</taxon>
        <taxon>Tracheophyta</taxon>
        <taxon>Spermatophyta</taxon>
        <taxon>Magnoliopsida</taxon>
        <taxon>eudicotyledons</taxon>
        <taxon>Gunneridae</taxon>
        <taxon>Pentapetalae</taxon>
        <taxon>rosids</taxon>
        <taxon>fabids</taxon>
        <taxon>Malpighiales</taxon>
        <taxon>Salicaceae</taxon>
        <taxon>Saliceae</taxon>
        <taxon>Populus</taxon>
    </lineage>
</organism>
<proteinExistence type="predicted"/>
<name>A0AAD6QEI3_9ROSI</name>
<evidence type="ECO:0000313" key="2">
    <source>
        <dbReference type="Proteomes" id="UP001164929"/>
    </source>
</evidence>
<keyword evidence="2" id="KW-1185">Reference proteome</keyword>
<dbReference type="EMBL" id="JAQIZT010000008">
    <property type="protein sequence ID" value="KAJ6988190.1"/>
    <property type="molecule type" value="Genomic_DNA"/>
</dbReference>
<dbReference type="AlphaFoldDB" id="A0AAD6QEI3"/>
<reference evidence="1" key="1">
    <citation type="journal article" date="2023" name="Mol. Ecol. Resour.">
        <title>Chromosome-level genome assembly of a triploid poplar Populus alba 'Berolinensis'.</title>
        <authorList>
            <person name="Chen S."/>
            <person name="Yu Y."/>
            <person name="Wang X."/>
            <person name="Wang S."/>
            <person name="Zhang T."/>
            <person name="Zhou Y."/>
            <person name="He R."/>
            <person name="Meng N."/>
            <person name="Wang Y."/>
            <person name="Liu W."/>
            <person name="Liu Z."/>
            <person name="Liu J."/>
            <person name="Guo Q."/>
            <person name="Huang H."/>
            <person name="Sederoff R.R."/>
            <person name="Wang G."/>
            <person name="Qu G."/>
            <person name="Chen S."/>
        </authorList>
    </citation>
    <scope>NUCLEOTIDE SEQUENCE</scope>
    <source>
        <strain evidence="1">SC-2020</strain>
    </source>
</reference>
<comment type="caution">
    <text evidence="1">The sequence shown here is derived from an EMBL/GenBank/DDBJ whole genome shotgun (WGS) entry which is preliminary data.</text>
</comment>
<evidence type="ECO:0000313" key="1">
    <source>
        <dbReference type="EMBL" id="KAJ6988190.1"/>
    </source>
</evidence>
<accession>A0AAD6QEI3</accession>
<dbReference type="Proteomes" id="UP001164929">
    <property type="component" value="Chromosome 8"/>
</dbReference>
<protein>
    <submittedName>
        <fullName evidence="1">Uncharacterized protein</fullName>
    </submittedName>
</protein>